<gene>
    <name evidence="2" type="ORF">T11_246</name>
</gene>
<evidence type="ECO:0000256" key="1">
    <source>
        <dbReference type="SAM" id="MobiDB-lite"/>
    </source>
</evidence>
<sequence>MWAVEVLNDSTGNDSESEDADADNQNIEIPSSSEVLVMLNQLRRFVECQRDSVSMFSYI</sequence>
<accession>A0A0V1HLY7</accession>
<name>A0A0V1HLY7_9BILA</name>
<comment type="caution">
    <text evidence="2">The sequence shown here is derived from an EMBL/GenBank/DDBJ whole genome shotgun (WGS) entry which is preliminary data.</text>
</comment>
<evidence type="ECO:0000313" key="3">
    <source>
        <dbReference type="Proteomes" id="UP000055024"/>
    </source>
</evidence>
<evidence type="ECO:0000313" key="2">
    <source>
        <dbReference type="EMBL" id="KRZ11463.1"/>
    </source>
</evidence>
<dbReference type="AlphaFoldDB" id="A0A0V1HLY7"/>
<reference evidence="2 3" key="1">
    <citation type="submission" date="2015-01" db="EMBL/GenBank/DDBJ databases">
        <title>Evolution of Trichinella species and genotypes.</title>
        <authorList>
            <person name="Korhonen P.K."/>
            <person name="Edoardo P."/>
            <person name="Giuseppe L.R."/>
            <person name="Gasser R.B."/>
        </authorList>
    </citation>
    <scope>NUCLEOTIDE SEQUENCE [LARGE SCALE GENOMIC DNA]</scope>
    <source>
        <strain evidence="2">ISS1029</strain>
    </source>
</reference>
<dbReference type="EMBL" id="JYDP01000049">
    <property type="protein sequence ID" value="KRZ11463.1"/>
    <property type="molecule type" value="Genomic_DNA"/>
</dbReference>
<keyword evidence="3" id="KW-1185">Reference proteome</keyword>
<protein>
    <submittedName>
        <fullName evidence="2">Uncharacterized protein</fullName>
    </submittedName>
</protein>
<proteinExistence type="predicted"/>
<dbReference type="Proteomes" id="UP000055024">
    <property type="component" value="Unassembled WGS sequence"/>
</dbReference>
<feature type="region of interest" description="Disordered" evidence="1">
    <location>
        <begin position="1"/>
        <end position="27"/>
    </location>
</feature>
<organism evidence="2 3">
    <name type="scientific">Trichinella zimbabwensis</name>
    <dbReference type="NCBI Taxonomy" id="268475"/>
    <lineage>
        <taxon>Eukaryota</taxon>
        <taxon>Metazoa</taxon>
        <taxon>Ecdysozoa</taxon>
        <taxon>Nematoda</taxon>
        <taxon>Enoplea</taxon>
        <taxon>Dorylaimia</taxon>
        <taxon>Trichinellida</taxon>
        <taxon>Trichinellidae</taxon>
        <taxon>Trichinella</taxon>
    </lineage>
</organism>